<reference evidence="2" key="1">
    <citation type="submission" date="2022-11" db="UniProtKB">
        <authorList>
            <consortium name="WormBaseParasite"/>
        </authorList>
    </citation>
    <scope>IDENTIFICATION</scope>
</reference>
<evidence type="ECO:0000313" key="1">
    <source>
        <dbReference type="Proteomes" id="UP000887579"/>
    </source>
</evidence>
<organism evidence="1 2">
    <name type="scientific">Panagrolaimus sp. ES5</name>
    <dbReference type="NCBI Taxonomy" id="591445"/>
    <lineage>
        <taxon>Eukaryota</taxon>
        <taxon>Metazoa</taxon>
        <taxon>Ecdysozoa</taxon>
        <taxon>Nematoda</taxon>
        <taxon>Chromadorea</taxon>
        <taxon>Rhabditida</taxon>
        <taxon>Tylenchina</taxon>
        <taxon>Panagrolaimomorpha</taxon>
        <taxon>Panagrolaimoidea</taxon>
        <taxon>Panagrolaimidae</taxon>
        <taxon>Panagrolaimus</taxon>
    </lineage>
</organism>
<evidence type="ECO:0000313" key="2">
    <source>
        <dbReference type="WBParaSite" id="ES5_v2.g15116.t1"/>
    </source>
</evidence>
<dbReference type="WBParaSite" id="ES5_v2.g15116.t1">
    <property type="protein sequence ID" value="ES5_v2.g15116.t1"/>
    <property type="gene ID" value="ES5_v2.g15116"/>
</dbReference>
<name>A0AC34FD29_9BILA</name>
<proteinExistence type="predicted"/>
<sequence length="504" mass="55610">MGILLFILFIYVSFTTATSLQNSDSLLSNLPEKIINVASICDTSSSSAITGQISSPNYPNVYPDNLHCVFYIYASHWLYDLELIIPVVHTEAQNTHDGNHYDWLTIEYRKNGGSWQTYIQYLDGYHSDLYHAFSNSDDIKMFLVKLAAQYAFLDDKTTQNPYSSRFGVIEFSDTATVSVPLDDYTRFDFISQVSKSVGYGNGGESNVTIALQLAYAEFIRHGVANNASSLSIILVVNDISMFHFKQTLDAMATLKTIVQLPMGIIVPGLPGVPVNAKEHLTTLLGNANYAFDTLDAAIPGVPRLTSSTFSCSACSGIIFICEATAAIGYDHKLNFLQLVQRLATHTERSSKQLYAIALYGAQIYQHITLQNFNDFNQTLTALIENVIENNLPEGGNTYLAPILNELYTTLTTNLSSSNFATLIMGQVTAIKDPSPANSAASKIAALSPDIYVLDETHYLYPTVWHTLTQNKPNHIVNGSLSSNFDDVFSALTPTLLKDFSNMKC</sequence>
<accession>A0AC34FD29</accession>
<dbReference type="Proteomes" id="UP000887579">
    <property type="component" value="Unplaced"/>
</dbReference>
<protein>
    <submittedName>
        <fullName evidence="2">VWFA domain-containing protein</fullName>
    </submittedName>
</protein>